<evidence type="ECO:0000313" key="2">
    <source>
        <dbReference type="EMBL" id="RKJ99727.1"/>
    </source>
</evidence>
<protein>
    <submittedName>
        <fullName evidence="2">Type II toxin-antitoxin system RelE/ParE family toxin</fullName>
    </submittedName>
</protein>
<dbReference type="RefSeq" id="WP_094436823.1">
    <property type="nucleotide sequence ID" value="NZ_NKDB02000001.1"/>
</dbReference>
<comment type="caution">
    <text evidence="2">The sequence shown here is derived from an EMBL/GenBank/DDBJ whole genome shotgun (WGS) entry which is preliminary data.</text>
</comment>
<evidence type="ECO:0000313" key="3">
    <source>
        <dbReference type="Proteomes" id="UP000216225"/>
    </source>
</evidence>
<proteinExistence type="predicted"/>
<dbReference type="AlphaFoldDB" id="A0A420KIG7"/>
<sequence length="105" mass="11726">MSYEVIFSPEAVEDLERLFDHVLERELNSPTGGLDIPARAIEAIKQACQLLAHSPFSCRKTGDSAFVRELIISFGGSGYVAMFEIRDSEQVIVGAIRHQLESDYH</sequence>
<dbReference type="Proteomes" id="UP000216225">
    <property type="component" value="Unassembled WGS sequence"/>
</dbReference>
<name>A0A420KIG7_9BURK</name>
<organism evidence="2 3">
    <name type="scientific">Alicycliphilus denitrificans</name>
    <dbReference type="NCBI Taxonomy" id="179636"/>
    <lineage>
        <taxon>Bacteria</taxon>
        <taxon>Pseudomonadati</taxon>
        <taxon>Pseudomonadota</taxon>
        <taxon>Betaproteobacteria</taxon>
        <taxon>Burkholderiales</taxon>
        <taxon>Comamonadaceae</taxon>
        <taxon>Alicycliphilus</taxon>
    </lineage>
</organism>
<reference evidence="2 3" key="1">
    <citation type="submission" date="2018-09" db="EMBL/GenBank/DDBJ databases">
        <title>Genome comparison of Alicycliphilus sp. BQ1, a polyurethanolytic bacterium, with its closest phylogenetic relatives Alicycliphilus denitrificans BC and K601, unable to attack polyurethane.</title>
        <authorList>
            <person name="Loza-Tavera H."/>
            <person name="Lozano L."/>
            <person name="Cevallos M."/>
            <person name="Maya-Lucas O."/>
            <person name="Garcia-Mena J."/>
            <person name="Hernandez J."/>
        </authorList>
    </citation>
    <scope>NUCLEOTIDE SEQUENCE [LARGE SCALE GENOMIC DNA]</scope>
    <source>
        <strain evidence="2 3">BQ1</strain>
    </source>
</reference>
<dbReference type="EMBL" id="NKDB02000001">
    <property type="protein sequence ID" value="RKJ99727.1"/>
    <property type="molecule type" value="Genomic_DNA"/>
</dbReference>
<dbReference type="InterPro" id="IPR035093">
    <property type="entry name" value="RelE/ParE_toxin_dom_sf"/>
</dbReference>
<evidence type="ECO:0000256" key="1">
    <source>
        <dbReference type="ARBA" id="ARBA00022649"/>
    </source>
</evidence>
<accession>A0A420KIG7</accession>
<gene>
    <name evidence="2" type="ORF">CE154_008420</name>
</gene>
<keyword evidence="1" id="KW-1277">Toxin-antitoxin system</keyword>
<dbReference type="Gene3D" id="3.30.2310.20">
    <property type="entry name" value="RelE-like"/>
    <property type="match status" value="1"/>
</dbReference>
<dbReference type="Pfam" id="PF05016">
    <property type="entry name" value="ParE_toxin"/>
    <property type="match status" value="1"/>
</dbReference>
<dbReference type="InterPro" id="IPR007712">
    <property type="entry name" value="RelE/ParE_toxin"/>
</dbReference>